<dbReference type="CDD" id="cd00590">
    <property type="entry name" value="RRM_SF"/>
    <property type="match status" value="1"/>
</dbReference>
<dbReference type="InterPro" id="IPR012677">
    <property type="entry name" value="Nucleotide-bd_a/b_plait_sf"/>
</dbReference>
<feature type="compositionally biased region" description="Gly residues" evidence="3">
    <location>
        <begin position="469"/>
        <end position="480"/>
    </location>
</feature>
<dbReference type="GO" id="GO:1990861">
    <property type="term" value="C:Ubp3-Bre5 deubiquitination complex"/>
    <property type="evidence" value="ECO:0007669"/>
    <property type="project" value="TreeGrafter"/>
</dbReference>
<feature type="domain" description="RRM" evidence="4">
    <location>
        <begin position="380"/>
        <end position="451"/>
    </location>
</feature>
<protein>
    <recommendedName>
        <fullName evidence="8">NTF2-domain-containing protein</fullName>
    </recommendedName>
</protein>
<accession>A0A9P6U7S2</accession>
<dbReference type="PANTHER" id="PTHR10693:SF20">
    <property type="entry name" value="AT27578P"/>
    <property type="match status" value="1"/>
</dbReference>
<dbReference type="InterPro" id="IPR018222">
    <property type="entry name" value="Nuclear_transport_factor_2_euk"/>
</dbReference>
<dbReference type="Gene3D" id="3.30.70.330">
    <property type="match status" value="1"/>
</dbReference>
<dbReference type="EMBL" id="JAAAJA010000081">
    <property type="protein sequence ID" value="KAG0263141.1"/>
    <property type="molecule type" value="Genomic_DNA"/>
</dbReference>
<feature type="compositionally biased region" description="Basic and acidic residues" evidence="3">
    <location>
        <begin position="490"/>
        <end position="501"/>
    </location>
</feature>
<keyword evidence="1 2" id="KW-0694">RNA-binding</keyword>
<dbReference type="SMART" id="SM00360">
    <property type="entry name" value="RRM"/>
    <property type="match status" value="1"/>
</dbReference>
<dbReference type="Pfam" id="PF02136">
    <property type="entry name" value="NTF2"/>
    <property type="match status" value="1"/>
</dbReference>
<feature type="compositionally biased region" description="Low complexity" evidence="3">
    <location>
        <begin position="290"/>
        <end position="305"/>
    </location>
</feature>
<dbReference type="PANTHER" id="PTHR10693">
    <property type="entry name" value="RAS GTPASE-ACTIVATING PROTEIN-BINDING PROTEIN"/>
    <property type="match status" value="1"/>
</dbReference>
<organism evidence="6 7">
    <name type="scientific">Mortierella polycephala</name>
    <dbReference type="NCBI Taxonomy" id="41804"/>
    <lineage>
        <taxon>Eukaryota</taxon>
        <taxon>Fungi</taxon>
        <taxon>Fungi incertae sedis</taxon>
        <taxon>Mucoromycota</taxon>
        <taxon>Mortierellomycotina</taxon>
        <taxon>Mortierellomycetes</taxon>
        <taxon>Mortierellales</taxon>
        <taxon>Mortierellaceae</taxon>
        <taxon>Mortierella</taxon>
    </lineage>
</organism>
<dbReference type="GO" id="GO:0005829">
    <property type="term" value="C:cytosol"/>
    <property type="evidence" value="ECO:0007669"/>
    <property type="project" value="TreeGrafter"/>
</dbReference>
<evidence type="ECO:0000259" key="5">
    <source>
        <dbReference type="PROSITE" id="PS50177"/>
    </source>
</evidence>
<dbReference type="InterPro" id="IPR032710">
    <property type="entry name" value="NTF2-like_dom_sf"/>
</dbReference>
<feature type="domain" description="NTF2" evidence="5">
    <location>
        <begin position="26"/>
        <end position="152"/>
    </location>
</feature>
<evidence type="ECO:0000313" key="7">
    <source>
        <dbReference type="Proteomes" id="UP000726737"/>
    </source>
</evidence>
<dbReference type="GO" id="GO:0016579">
    <property type="term" value="P:protein deubiquitination"/>
    <property type="evidence" value="ECO:0007669"/>
    <property type="project" value="TreeGrafter"/>
</dbReference>
<evidence type="ECO:0000256" key="2">
    <source>
        <dbReference type="PROSITE-ProRule" id="PRU00176"/>
    </source>
</evidence>
<dbReference type="PROSITE" id="PS50177">
    <property type="entry name" value="NTF2_DOMAIN"/>
    <property type="match status" value="1"/>
</dbReference>
<dbReference type="GO" id="GO:0034517">
    <property type="term" value="P:ribophagy"/>
    <property type="evidence" value="ECO:0007669"/>
    <property type="project" value="TreeGrafter"/>
</dbReference>
<dbReference type="GO" id="GO:0003729">
    <property type="term" value="F:mRNA binding"/>
    <property type="evidence" value="ECO:0007669"/>
    <property type="project" value="TreeGrafter"/>
</dbReference>
<feature type="compositionally biased region" description="Basic and acidic residues" evidence="3">
    <location>
        <begin position="220"/>
        <end position="280"/>
    </location>
</feature>
<evidence type="ECO:0000259" key="4">
    <source>
        <dbReference type="PROSITE" id="PS50102"/>
    </source>
</evidence>
<evidence type="ECO:0008006" key="8">
    <source>
        <dbReference type="Google" id="ProtNLM"/>
    </source>
</evidence>
<evidence type="ECO:0000256" key="1">
    <source>
        <dbReference type="ARBA" id="ARBA00022884"/>
    </source>
</evidence>
<reference evidence="6" key="1">
    <citation type="journal article" date="2020" name="Fungal Divers.">
        <title>Resolving the Mortierellaceae phylogeny through synthesis of multi-gene phylogenetics and phylogenomics.</title>
        <authorList>
            <person name="Vandepol N."/>
            <person name="Liber J."/>
            <person name="Desiro A."/>
            <person name="Na H."/>
            <person name="Kennedy M."/>
            <person name="Barry K."/>
            <person name="Grigoriev I.V."/>
            <person name="Miller A.N."/>
            <person name="O'Donnell K."/>
            <person name="Stajich J.E."/>
            <person name="Bonito G."/>
        </authorList>
    </citation>
    <scope>NUCLEOTIDE SEQUENCE</scope>
    <source>
        <strain evidence="6">KOD948</strain>
    </source>
</reference>
<feature type="compositionally biased region" description="Low complexity" evidence="3">
    <location>
        <begin position="453"/>
        <end position="468"/>
    </location>
</feature>
<feature type="region of interest" description="Disordered" evidence="3">
    <location>
        <begin position="220"/>
        <end position="386"/>
    </location>
</feature>
<dbReference type="InterPro" id="IPR002075">
    <property type="entry name" value="NTF2_dom"/>
</dbReference>
<sequence>MAANTANATAPTAPANDEAAVNFHEVGMMFVHEYYTFLNKDPSRLHCFYNKLSTMSHGIQGEETQTCHGQQASAVVGLMVVSIHAKILDLDFEDCKVLVRNVDSQNSLNGGIMIQVLGEMSNKGGPSQKFVQTFFLAVQPKGYFVLNDILRYLKDDPEAEVEAEEYEAELLPETKNEADVFVMADVPPEVAVEDVAVEEVAPVVEAPAVEAVKPVEATKVENAEEKKPATEEKKSTEKKSDYKRHDRKSEKKEKDSKKDARKEVERVEKSHAPEPSKKQTESAAVTQDQTVSTPAPAAAETVTASIPAEPSKPKTWASTVANTVPNTVAKNPNPWALNPPSAKAVSINVPQATPKPQPQSQPQGQSKFQERKPTGREEHHSIYIKNVTEKMTAEQLREAFATFGPIKSLELVHKRYCAYVDFGTVEAMQAALKQNRVSVGSETVLAEERRRPGPQSGSRPFHYQNTNGGSNGHQGSQGGHRGGRPSRGGFQDRKPIQRPDKVAPTVAVN</sequence>
<dbReference type="Gene3D" id="3.10.450.50">
    <property type="match status" value="1"/>
</dbReference>
<proteinExistence type="predicted"/>
<dbReference type="OrthoDB" id="339151at2759"/>
<dbReference type="InterPro" id="IPR000504">
    <property type="entry name" value="RRM_dom"/>
</dbReference>
<dbReference type="GO" id="GO:1990904">
    <property type="term" value="C:ribonucleoprotein complex"/>
    <property type="evidence" value="ECO:0007669"/>
    <property type="project" value="TreeGrafter"/>
</dbReference>
<gene>
    <name evidence="6" type="ORF">BG011_009243</name>
</gene>
<name>A0A9P6U7S2_9FUNG</name>
<keyword evidence="7" id="KW-1185">Reference proteome</keyword>
<dbReference type="InterPro" id="IPR035979">
    <property type="entry name" value="RBD_domain_sf"/>
</dbReference>
<feature type="compositionally biased region" description="Polar residues" evidence="3">
    <location>
        <begin position="316"/>
        <end position="330"/>
    </location>
</feature>
<dbReference type="SUPFAM" id="SSF54427">
    <property type="entry name" value="NTF2-like"/>
    <property type="match status" value="1"/>
</dbReference>
<dbReference type="Pfam" id="PF00076">
    <property type="entry name" value="RRM_1"/>
    <property type="match status" value="1"/>
</dbReference>
<dbReference type="SUPFAM" id="SSF54928">
    <property type="entry name" value="RNA-binding domain, RBD"/>
    <property type="match status" value="1"/>
</dbReference>
<dbReference type="FunFam" id="3.10.450.50:FF:000003">
    <property type="entry name" value="Nuclear transport factor 2 family protein"/>
    <property type="match status" value="1"/>
</dbReference>
<evidence type="ECO:0000256" key="3">
    <source>
        <dbReference type="SAM" id="MobiDB-lite"/>
    </source>
</evidence>
<dbReference type="AlphaFoldDB" id="A0A9P6U7S2"/>
<dbReference type="InterPro" id="IPR039539">
    <property type="entry name" value="Ras_GTPase_bind_prot"/>
</dbReference>
<evidence type="ECO:0000313" key="6">
    <source>
        <dbReference type="EMBL" id="KAG0263141.1"/>
    </source>
</evidence>
<dbReference type="CDD" id="cd00780">
    <property type="entry name" value="NTF2"/>
    <property type="match status" value="1"/>
</dbReference>
<feature type="region of interest" description="Disordered" evidence="3">
    <location>
        <begin position="438"/>
        <end position="509"/>
    </location>
</feature>
<dbReference type="PROSITE" id="PS50102">
    <property type="entry name" value="RRM"/>
    <property type="match status" value="1"/>
</dbReference>
<comment type="caution">
    <text evidence="6">The sequence shown here is derived from an EMBL/GenBank/DDBJ whole genome shotgun (WGS) entry which is preliminary data.</text>
</comment>
<feature type="compositionally biased region" description="Basic and acidic residues" evidence="3">
    <location>
        <begin position="368"/>
        <end position="386"/>
    </location>
</feature>
<dbReference type="Proteomes" id="UP000726737">
    <property type="component" value="Unassembled WGS sequence"/>
</dbReference>